<reference evidence="1" key="1">
    <citation type="submission" date="2022-03" db="EMBL/GenBank/DDBJ databases">
        <authorList>
            <person name="Lindestad O."/>
        </authorList>
    </citation>
    <scope>NUCLEOTIDE SEQUENCE</scope>
</reference>
<sequence>MYNLSQFIDLSLAHLPSHLAAQRFEPRKLPSLASCFLRRTVESCLKGYLRTCYILLQLCTFNSLQYTTFFVREPIT</sequence>
<organism evidence="1 2">
    <name type="scientific">Pararge aegeria aegeria</name>
    <dbReference type="NCBI Taxonomy" id="348720"/>
    <lineage>
        <taxon>Eukaryota</taxon>
        <taxon>Metazoa</taxon>
        <taxon>Ecdysozoa</taxon>
        <taxon>Arthropoda</taxon>
        <taxon>Hexapoda</taxon>
        <taxon>Insecta</taxon>
        <taxon>Pterygota</taxon>
        <taxon>Neoptera</taxon>
        <taxon>Endopterygota</taxon>
        <taxon>Lepidoptera</taxon>
        <taxon>Glossata</taxon>
        <taxon>Ditrysia</taxon>
        <taxon>Papilionoidea</taxon>
        <taxon>Nymphalidae</taxon>
        <taxon>Satyrinae</taxon>
        <taxon>Satyrini</taxon>
        <taxon>Parargina</taxon>
        <taxon>Pararge</taxon>
    </lineage>
</organism>
<keyword evidence="2" id="KW-1185">Reference proteome</keyword>
<protein>
    <submittedName>
        <fullName evidence="1">Jg19330 protein</fullName>
    </submittedName>
</protein>
<name>A0A8S4S6N4_9NEOP</name>
<dbReference type="EMBL" id="CAKXAJ010026092">
    <property type="protein sequence ID" value="CAH2255635.1"/>
    <property type="molecule type" value="Genomic_DNA"/>
</dbReference>
<proteinExistence type="predicted"/>
<evidence type="ECO:0000313" key="1">
    <source>
        <dbReference type="EMBL" id="CAH2255635.1"/>
    </source>
</evidence>
<gene>
    <name evidence="1" type="primary">jg19330</name>
    <name evidence="1" type="ORF">PAEG_LOCUS22830</name>
</gene>
<comment type="caution">
    <text evidence="1">The sequence shown here is derived from an EMBL/GenBank/DDBJ whole genome shotgun (WGS) entry which is preliminary data.</text>
</comment>
<dbReference type="Proteomes" id="UP000838756">
    <property type="component" value="Unassembled WGS sequence"/>
</dbReference>
<dbReference type="AlphaFoldDB" id="A0A8S4S6N4"/>
<accession>A0A8S4S6N4</accession>
<evidence type="ECO:0000313" key="2">
    <source>
        <dbReference type="Proteomes" id="UP000838756"/>
    </source>
</evidence>